<organism evidence="1">
    <name type="scientific">marine metagenome</name>
    <dbReference type="NCBI Taxonomy" id="408172"/>
    <lineage>
        <taxon>unclassified sequences</taxon>
        <taxon>metagenomes</taxon>
        <taxon>ecological metagenomes</taxon>
    </lineage>
</organism>
<sequence length="39" mass="4735">LYYKGNHAGSGWPYMKTRLPKEQYEEAQAFRNSLRPKYR</sequence>
<feature type="non-terminal residue" evidence="1">
    <location>
        <position position="1"/>
    </location>
</feature>
<name>A0A382U3E4_9ZZZZ</name>
<protein>
    <submittedName>
        <fullName evidence="1">Uncharacterized protein</fullName>
    </submittedName>
</protein>
<dbReference type="AlphaFoldDB" id="A0A382U3E4"/>
<evidence type="ECO:0000313" key="1">
    <source>
        <dbReference type="EMBL" id="SVD28830.1"/>
    </source>
</evidence>
<proteinExistence type="predicted"/>
<accession>A0A382U3E4</accession>
<reference evidence="1" key="1">
    <citation type="submission" date="2018-05" db="EMBL/GenBank/DDBJ databases">
        <authorList>
            <person name="Lanie J.A."/>
            <person name="Ng W.-L."/>
            <person name="Kazmierczak K.M."/>
            <person name="Andrzejewski T.M."/>
            <person name="Davidsen T.M."/>
            <person name="Wayne K.J."/>
            <person name="Tettelin H."/>
            <person name="Glass J.I."/>
            <person name="Rusch D."/>
            <person name="Podicherti R."/>
            <person name="Tsui H.-C.T."/>
            <person name="Winkler M.E."/>
        </authorList>
    </citation>
    <scope>NUCLEOTIDE SEQUENCE</scope>
</reference>
<dbReference type="EMBL" id="UINC01141220">
    <property type="protein sequence ID" value="SVD28830.1"/>
    <property type="molecule type" value="Genomic_DNA"/>
</dbReference>
<gene>
    <name evidence="1" type="ORF">METZ01_LOCUS381684</name>
</gene>